<dbReference type="PROSITE" id="PS50215">
    <property type="entry name" value="ADAM_MEPRO"/>
    <property type="match status" value="1"/>
</dbReference>
<dbReference type="Pfam" id="PF01421">
    <property type="entry name" value="Reprolysin"/>
    <property type="match status" value="1"/>
</dbReference>
<feature type="binding site" evidence="1">
    <location>
        <position position="35"/>
    </location>
    <ligand>
        <name>Zn(2+)</name>
        <dbReference type="ChEBI" id="CHEBI:29105"/>
        <note>catalytic</note>
    </ligand>
</feature>
<comment type="caution">
    <text evidence="1">Lacks conserved residue(s) required for the propagation of feature annotation.</text>
</comment>
<organism evidence="3 4">
    <name type="scientific">Potamilus streckersoni</name>
    <dbReference type="NCBI Taxonomy" id="2493646"/>
    <lineage>
        <taxon>Eukaryota</taxon>
        <taxon>Metazoa</taxon>
        <taxon>Spiralia</taxon>
        <taxon>Lophotrochozoa</taxon>
        <taxon>Mollusca</taxon>
        <taxon>Bivalvia</taxon>
        <taxon>Autobranchia</taxon>
        <taxon>Heteroconchia</taxon>
        <taxon>Palaeoheterodonta</taxon>
        <taxon>Unionida</taxon>
        <taxon>Unionoidea</taxon>
        <taxon>Unionidae</taxon>
        <taxon>Ambleminae</taxon>
        <taxon>Lampsilini</taxon>
        <taxon>Potamilus</taxon>
    </lineage>
</organism>
<dbReference type="GO" id="GO:0006508">
    <property type="term" value="P:proteolysis"/>
    <property type="evidence" value="ECO:0007669"/>
    <property type="project" value="InterPro"/>
</dbReference>
<dbReference type="GO" id="GO:0046872">
    <property type="term" value="F:metal ion binding"/>
    <property type="evidence" value="ECO:0007669"/>
    <property type="project" value="UniProtKB-KW"/>
</dbReference>
<sequence>MAYMHGVCDPGLRTLVIEAKYYQRTVYTAAHELGHSLGAAHDGEKDAIACKSEDNFLMANRTPHLTKDRPYVRNMWFFSNCSVESFRKTLRTKQCVKTAGAVFSIDEWNAFMNKQPGDVFTPQEQCVLTYGSGSMYIGVCTLVHI</sequence>
<evidence type="ECO:0000313" key="3">
    <source>
        <dbReference type="EMBL" id="KAK3600130.1"/>
    </source>
</evidence>
<keyword evidence="4" id="KW-1185">Reference proteome</keyword>
<evidence type="ECO:0000259" key="2">
    <source>
        <dbReference type="PROSITE" id="PS50215"/>
    </source>
</evidence>
<feature type="active site" evidence="1">
    <location>
        <position position="32"/>
    </location>
</feature>
<accession>A0AAE0SYR8</accession>
<feature type="binding site" evidence="1">
    <location>
        <position position="31"/>
    </location>
    <ligand>
        <name>Zn(2+)</name>
        <dbReference type="ChEBI" id="CHEBI:29105"/>
        <note>catalytic</note>
    </ligand>
</feature>
<dbReference type="PANTHER" id="PTHR11905">
    <property type="entry name" value="ADAM A DISINTEGRIN AND METALLOPROTEASE DOMAIN"/>
    <property type="match status" value="1"/>
</dbReference>
<evidence type="ECO:0000256" key="1">
    <source>
        <dbReference type="PROSITE-ProRule" id="PRU00276"/>
    </source>
</evidence>
<gene>
    <name evidence="3" type="ORF">CHS0354_009266</name>
</gene>
<name>A0AAE0SYR8_9BIVA</name>
<evidence type="ECO:0000313" key="4">
    <source>
        <dbReference type="Proteomes" id="UP001195483"/>
    </source>
</evidence>
<protein>
    <recommendedName>
        <fullName evidence="2">Peptidase M12B domain-containing protein</fullName>
    </recommendedName>
</protein>
<keyword evidence="1" id="KW-0862">Zinc</keyword>
<reference evidence="3" key="3">
    <citation type="submission" date="2023-05" db="EMBL/GenBank/DDBJ databases">
        <authorList>
            <person name="Smith C.H."/>
        </authorList>
    </citation>
    <scope>NUCLEOTIDE SEQUENCE</scope>
    <source>
        <strain evidence="3">CHS0354</strain>
        <tissue evidence="3">Mantle</tissue>
    </source>
</reference>
<keyword evidence="1" id="KW-0479">Metal-binding</keyword>
<dbReference type="SUPFAM" id="SSF55486">
    <property type="entry name" value="Metalloproteases ('zincins'), catalytic domain"/>
    <property type="match status" value="1"/>
</dbReference>
<dbReference type="PANTHER" id="PTHR11905:SF159">
    <property type="entry name" value="ADAM METALLOPROTEASE"/>
    <property type="match status" value="1"/>
</dbReference>
<reference evidence="3" key="1">
    <citation type="journal article" date="2021" name="Genome Biol. Evol.">
        <title>A High-Quality Reference Genome for a Parasitic Bivalve with Doubly Uniparental Inheritance (Bivalvia: Unionida).</title>
        <authorList>
            <person name="Smith C.H."/>
        </authorList>
    </citation>
    <scope>NUCLEOTIDE SEQUENCE</scope>
    <source>
        <strain evidence="3">CHS0354</strain>
    </source>
</reference>
<feature type="domain" description="Peptidase M12B" evidence="2">
    <location>
        <begin position="1"/>
        <end position="90"/>
    </location>
</feature>
<proteinExistence type="predicted"/>
<dbReference type="Gene3D" id="3.40.390.10">
    <property type="entry name" value="Collagenase (Catalytic Domain)"/>
    <property type="match status" value="1"/>
</dbReference>
<comment type="caution">
    <text evidence="3">The sequence shown here is derived from an EMBL/GenBank/DDBJ whole genome shotgun (WGS) entry which is preliminary data.</text>
</comment>
<dbReference type="AlphaFoldDB" id="A0AAE0SYR8"/>
<dbReference type="EMBL" id="JAEAOA010000599">
    <property type="protein sequence ID" value="KAK3600130.1"/>
    <property type="molecule type" value="Genomic_DNA"/>
</dbReference>
<dbReference type="Proteomes" id="UP001195483">
    <property type="component" value="Unassembled WGS sequence"/>
</dbReference>
<feature type="binding site" evidence="1">
    <location>
        <position position="41"/>
    </location>
    <ligand>
        <name>Zn(2+)</name>
        <dbReference type="ChEBI" id="CHEBI:29105"/>
        <note>catalytic</note>
    </ligand>
</feature>
<reference evidence="3" key="2">
    <citation type="journal article" date="2021" name="Genome Biol. Evol.">
        <title>Developing a high-quality reference genome for a parasitic bivalve with doubly uniparental inheritance (Bivalvia: Unionida).</title>
        <authorList>
            <person name="Smith C.H."/>
        </authorList>
    </citation>
    <scope>NUCLEOTIDE SEQUENCE</scope>
    <source>
        <strain evidence="3">CHS0354</strain>
        <tissue evidence="3">Mantle</tissue>
    </source>
</reference>
<dbReference type="GO" id="GO:0004222">
    <property type="term" value="F:metalloendopeptidase activity"/>
    <property type="evidence" value="ECO:0007669"/>
    <property type="project" value="InterPro"/>
</dbReference>
<dbReference type="InterPro" id="IPR001590">
    <property type="entry name" value="Peptidase_M12B"/>
</dbReference>
<dbReference type="InterPro" id="IPR024079">
    <property type="entry name" value="MetalloPept_cat_dom_sf"/>
</dbReference>